<dbReference type="Proteomes" id="UP000216478">
    <property type="component" value="Unassembled WGS sequence"/>
</dbReference>
<evidence type="ECO:0000313" key="2">
    <source>
        <dbReference type="Proteomes" id="UP000216478"/>
    </source>
</evidence>
<organism evidence="1 2">
    <name type="scientific">Brucella grignonensis</name>
    <dbReference type="NCBI Taxonomy" id="94627"/>
    <lineage>
        <taxon>Bacteria</taxon>
        <taxon>Pseudomonadati</taxon>
        <taxon>Pseudomonadota</taxon>
        <taxon>Alphaproteobacteria</taxon>
        <taxon>Hyphomicrobiales</taxon>
        <taxon>Brucellaceae</taxon>
        <taxon>Brucella/Ochrobactrum group</taxon>
        <taxon>Brucella</taxon>
    </lineage>
</organism>
<comment type="caution">
    <text evidence="1">The sequence shown here is derived from an EMBL/GenBank/DDBJ whole genome shotgun (WGS) entry which is preliminary data.</text>
</comment>
<reference evidence="1 2" key="1">
    <citation type="submission" date="2017-07" db="EMBL/GenBank/DDBJ databases">
        <title>Phylogenetic study on the rhizospheric bacterium Ochrobactrum sp. A44.</title>
        <authorList>
            <person name="Krzyzanowska D.M."/>
            <person name="Ossowicki A."/>
            <person name="Rajewska M."/>
            <person name="Maciag T."/>
            <person name="Kaczynski Z."/>
            <person name="Czerwicka M."/>
            <person name="Jafra S."/>
        </authorList>
    </citation>
    <scope>NUCLEOTIDE SEQUENCE [LARGE SCALE GENOMIC DNA]</scope>
    <source>
        <strain evidence="1 2">OgA9a</strain>
    </source>
</reference>
<gene>
    <name evidence="1" type="ORF">CEV33_4413</name>
</gene>
<sequence length="47" mass="5100">MSVDLLSGDEKQNSVHIYEFNSDFISGTMLRDNAETPGPNPEPGAMS</sequence>
<evidence type="ECO:0000313" key="1">
    <source>
        <dbReference type="EMBL" id="OYR16403.1"/>
    </source>
</evidence>
<protein>
    <submittedName>
        <fullName evidence="1">Uncharacterized protein</fullName>
    </submittedName>
</protein>
<dbReference type="EMBL" id="NNRL01000151">
    <property type="protein sequence ID" value="OYR16403.1"/>
    <property type="molecule type" value="Genomic_DNA"/>
</dbReference>
<keyword evidence="2" id="KW-1185">Reference proteome</keyword>
<name>A0A256FNJ2_9HYPH</name>
<dbReference type="AlphaFoldDB" id="A0A256FNJ2"/>
<accession>A0A256FNJ2</accession>
<proteinExistence type="predicted"/>